<protein>
    <recommendedName>
        <fullName evidence="8">Probable membrane transporter protein</fullName>
    </recommendedName>
</protein>
<reference evidence="9 10" key="1">
    <citation type="submission" date="2016-10" db="EMBL/GenBank/DDBJ databases">
        <authorList>
            <person name="de Groot N.N."/>
        </authorList>
    </citation>
    <scope>NUCLEOTIDE SEQUENCE [LARGE SCALE GENOMIC DNA]</scope>
    <source>
        <strain evidence="9 10">DSM 26880</strain>
    </source>
</reference>
<dbReference type="InterPro" id="IPR052017">
    <property type="entry name" value="TSUP"/>
</dbReference>
<dbReference type="PANTHER" id="PTHR30269">
    <property type="entry name" value="TRANSMEMBRANE PROTEIN YFCA"/>
    <property type="match status" value="1"/>
</dbReference>
<feature type="transmembrane region" description="Helical" evidence="8">
    <location>
        <begin position="227"/>
        <end position="245"/>
    </location>
</feature>
<evidence type="ECO:0000256" key="5">
    <source>
        <dbReference type="ARBA" id="ARBA00022692"/>
    </source>
</evidence>
<dbReference type="Proteomes" id="UP000199286">
    <property type="component" value="Unassembled WGS sequence"/>
</dbReference>
<evidence type="ECO:0000256" key="6">
    <source>
        <dbReference type="ARBA" id="ARBA00022989"/>
    </source>
</evidence>
<evidence type="ECO:0000256" key="8">
    <source>
        <dbReference type="RuleBase" id="RU363041"/>
    </source>
</evidence>
<dbReference type="Pfam" id="PF01925">
    <property type="entry name" value="TauE"/>
    <property type="match status" value="1"/>
</dbReference>
<dbReference type="RefSeq" id="WP_089886033.1">
    <property type="nucleotide sequence ID" value="NZ_FNPF01000024.1"/>
</dbReference>
<dbReference type="OrthoDB" id="8421744at2"/>
<evidence type="ECO:0000256" key="4">
    <source>
        <dbReference type="ARBA" id="ARBA00022475"/>
    </source>
</evidence>
<gene>
    <name evidence="9" type="ORF">SAMN05444340_12411</name>
</gene>
<dbReference type="PANTHER" id="PTHR30269:SF37">
    <property type="entry name" value="MEMBRANE TRANSPORTER PROTEIN"/>
    <property type="match status" value="1"/>
</dbReference>
<keyword evidence="4 8" id="KW-1003">Cell membrane</keyword>
<evidence type="ECO:0000256" key="1">
    <source>
        <dbReference type="ARBA" id="ARBA00004651"/>
    </source>
</evidence>
<keyword evidence="10" id="KW-1185">Reference proteome</keyword>
<keyword evidence="3" id="KW-0813">Transport</keyword>
<evidence type="ECO:0000313" key="9">
    <source>
        <dbReference type="EMBL" id="SDY88063.1"/>
    </source>
</evidence>
<dbReference type="EMBL" id="FNPF01000024">
    <property type="protein sequence ID" value="SDY88063.1"/>
    <property type="molecule type" value="Genomic_DNA"/>
</dbReference>
<keyword evidence="7 8" id="KW-0472">Membrane</keyword>
<name>A0A1H3NH34_9RHOB</name>
<dbReference type="GO" id="GO:0005886">
    <property type="term" value="C:plasma membrane"/>
    <property type="evidence" value="ECO:0007669"/>
    <property type="project" value="UniProtKB-SubCell"/>
</dbReference>
<organism evidence="9 10">
    <name type="scientific">Citreimonas salinaria</name>
    <dbReference type="NCBI Taxonomy" id="321339"/>
    <lineage>
        <taxon>Bacteria</taxon>
        <taxon>Pseudomonadati</taxon>
        <taxon>Pseudomonadota</taxon>
        <taxon>Alphaproteobacteria</taxon>
        <taxon>Rhodobacterales</taxon>
        <taxon>Roseobacteraceae</taxon>
        <taxon>Citreimonas</taxon>
    </lineage>
</organism>
<dbReference type="InterPro" id="IPR002781">
    <property type="entry name" value="TM_pro_TauE-like"/>
</dbReference>
<proteinExistence type="inferred from homology"/>
<keyword evidence="5 8" id="KW-0812">Transmembrane</keyword>
<accession>A0A1H3NH34</accession>
<keyword evidence="6 8" id="KW-1133">Transmembrane helix</keyword>
<feature type="transmembrane region" description="Helical" evidence="8">
    <location>
        <begin position="167"/>
        <end position="186"/>
    </location>
</feature>
<evidence type="ECO:0000256" key="3">
    <source>
        <dbReference type="ARBA" id="ARBA00022448"/>
    </source>
</evidence>
<feature type="transmembrane region" description="Helical" evidence="8">
    <location>
        <begin position="135"/>
        <end position="155"/>
    </location>
</feature>
<comment type="subcellular location">
    <subcellularLocation>
        <location evidence="1 8">Cell membrane</location>
        <topology evidence="1 8">Multi-pass membrane protein</topology>
    </subcellularLocation>
</comment>
<evidence type="ECO:0000256" key="7">
    <source>
        <dbReference type="ARBA" id="ARBA00023136"/>
    </source>
</evidence>
<comment type="similarity">
    <text evidence="2 8">Belongs to the 4-toluene sulfonate uptake permease (TSUP) (TC 2.A.102) family.</text>
</comment>
<sequence length="246" mass="26202">MTPDFLVFLFLGALSGGFINGLAGFGTALLALGWWLQIMPPVEAVAIALAMSVISGVQGVVLVRGAIHWPNLGRFLLPALLGVPVGIQLLATVDPGFLKKVVAAFLILYGGFFTFRRELPNLLRPTPVLDMAVGFLGGVLGAAAGLSGALPTMWCSLRAWTKHQQRAILQPFNVIILGISALLLALKGAYDMKVLIAIGVALPVTLASAQVGIMVFKRLEDDKFRKLLIALLFTSGIVLMIREMVA</sequence>
<feature type="transmembrane region" description="Helical" evidence="8">
    <location>
        <begin position="44"/>
        <end position="66"/>
    </location>
</feature>
<feature type="transmembrane region" description="Helical" evidence="8">
    <location>
        <begin position="72"/>
        <end position="90"/>
    </location>
</feature>
<feature type="transmembrane region" description="Helical" evidence="8">
    <location>
        <begin position="192"/>
        <end position="215"/>
    </location>
</feature>
<dbReference type="AlphaFoldDB" id="A0A1H3NH34"/>
<dbReference type="STRING" id="321339.SAMN05444340_12411"/>
<evidence type="ECO:0000256" key="2">
    <source>
        <dbReference type="ARBA" id="ARBA00009142"/>
    </source>
</evidence>
<evidence type="ECO:0000313" key="10">
    <source>
        <dbReference type="Proteomes" id="UP000199286"/>
    </source>
</evidence>
<feature type="transmembrane region" description="Helical" evidence="8">
    <location>
        <begin position="6"/>
        <end position="32"/>
    </location>
</feature>